<proteinExistence type="inferred from homology"/>
<dbReference type="Proteomes" id="UP000214355">
    <property type="component" value="Chromosome I"/>
</dbReference>
<dbReference type="SMART" id="SM00812">
    <property type="entry name" value="Alpha_L_fucos"/>
    <property type="match status" value="1"/>
</dbReference>
<organism evidence="8 9">
    <name type="scientific">Arcanobacterium phocae</name>
    <dbReference type="NCBI Taxonomy" id="131112"/>
    <lineage>
        <taxon>Bacteria</taxon>
        <taxon>Bacillati</taxon>
        <taxon>Actinomycetota</taxon>
        <taxon>Actinomycetes</taxon>
        <taxon>Actinomycetales</taxon>
        <taxon>Actinomycetaceae</taxon>
        <taxon>Arcanobacterium</taxon>
    </lineage>
</organism>
<dbReference type="InterPro" id="IPR017853">
    <property type="entry name" value="GH"/>
</dbReference>
<evidence type="ECO:0000256" key="2">
    <source>
        <dbReference type="ARBA" id="ARBA00007951"/>
    </source>
</evidence>
<dbReference type="PANTHER" id="PTHR10030">
    <property type="entry name" value="ALPHA-L-FUCOSIDASE"/>
    <property type="match status" value="1"/>
</dbReference>
<dbReference type="PRINTS" id="PR00741">
    <property type="entry name" value="GLHYDRLASE29"/>
</dbReference>
<dbReference type="PIRSF" id="PIRSF001092">
    <property type="entry name" value="Alpha-L-fucosidase"/>
    <property type="match status" value="1"/>
</dbReference>
<dbReference type="GO" id="GO:0004560">
    <property type="term" value="F:alpha-L-fucosidase activity"/>
    <property type="evidence" value="ECO:0007669"/>
    <property type="project" value="InterPro"/>
</dbReference>
<name>A0A1H2LC95_9ACTO</name>
<dbReference type="PANTHER" id="PTHR10030:SF37">
    <property type="entry name" value="ALPHA-L-FUCOSIDASE-RELATED"/>
    <property type="match status" value="1"/>
</dbReference>
<dbReference type="GO" id="GO:0005764">
    <property type="term" value="C:lysosome"/>
    <property type="evidence" value="ECO:0007669"/>
    <property type="project" value="TreeGrafter"/>
</dbReference>
<dbReference type="EC" id="3.2.1.51" evidence="3"/>
<dbReference type="RefSeq" id="WP_091279240.1">
    <property type="nucleotide sequence ID" value="NZ_LT629804.1"/>
</dbReference>
<sequence>MLNFDERVGNRQDVSYPPTPVPQWYRDAKVGLMIHWGIYSIPAWAVTSDEHFSPAEEYAFHRYAEWYGNTVRIPGSPTALLHRARYGQRSYEDLVDIWQIRDDAVANMVNLAVRAGARYVVPTTKHHDGLCLWNTQTTDFSTVKRGPGVDIISQCGQAVRQAGLRLGLYFSGALDWHASNFGPITSDEELFAFRRNDPEFAQYAATQLRELIDIYHPDYIWNDIDWPDGGKGPELYGLSALFTQYFQTVPNGVINDRWGVPAQGVLTREYRDVLGVMDRPWEAVRGLGKSFGYNADEDESVMLSGPDLVRYLVDVVAKNGNLLINIGPKADGTVPDIQQQSLEYMGQWLRVFGEGIYGTRPWGPGLLDGCYFTCSTGADDVVYVLYEPDREVVLPEKLRDRKIIPLGSGDGMQWPIVVAKLVD</sequence>
<evidence type="ECO:0000256" key="6">
    <source>
        <dbReference type="ARBA" id="ARBA00023295"/>
    </source>
</evidence>
<gene>
    <name evidence="8" type="ORF">SAMN04489737_0386</name>
</gene>
<evidence type="ECO:0000313" key="8">
    <source>
        <dbReference type="EMBL" id="SDU78238.1"/>
    </source>
</evidence>
<evidence type="ECO:0000256" key="5">
    <source>
        <dbReference type="ARBA" id="ARBA00022801"/>
    </source>
</evidence>
<evidence type="ECO:0000256" key="1">
    <source>
        <dbReference type="ARBA" id="ARBA00004071"/>
    </source>
</evidence>
<dbReference type="AlphaFoldDB" id="A0A1H2LC95"/>
<dbReference type="InterPro" id="IPR057739">
    <property type="entry name" value="Glyco_hydro_29_N"/>
</dbReference>
<dbReference type="STRING" id="131112.SAMN04489737_0386"/>
<accession>A0A1H2LC95</accession>
<comment type="similarity">
    <text evidence="2">Belongs to the glycosyl hydrolase 29 family.</text>
</comment>
<dbReference type="Gene3D" id="3.20.20.80">
    <property type="entry name" value="Glycosidases"/>
    <property type="match status" value="1"/>
</dbReference>
<dbReference type="GO" id="GO:0016139">
    <property type="term" value="P:glycoside catabolic process"/>
    <property type="evidence" value="ECO:0007669"/>
    <property type="project" value="TreeGrafter"/>
</dbReference>
<evidence type="ECO:0000256" key="3">
    <source>
        <dbReference type="ARBA" id="ARBA00012662"/>
    </source>
</evidence>
<dbReference type="EMBL" id="LT629804">
    <property type="protein sequence ID" value="SDU78238.1"/>
    <property type="molecule type" value="Genomic_DNA"/>
</dbReference>
<dbReference type="Pfam" id="PF01120">
    <property type="entry name" value="Alpha_L_fucos"/>
    <property type="match status" value="1"/>
</dbReference>
<evidence type="ECO:0000256" key="4">
    <source>
        <dbReference type="ARBA" id="ARBA00022729"/>
    </source>
</evidence>
<keyword evidence="4" id="KW-0732">Signal</keyword>
<keyword evidence="6" id="KW-0326">Glycosidase</keyword>
<dbReference type="GO" id="GO:0006004">
    <property type="term" value="P:fucose metabolic process"/>
    <property type="evidence" value="ECO:0007669"/>
    <property type="project" value="InterPro"/>
</dbReference>
<comment type="function">
    <text evidence="1">Alpha-L-fucosidase is responsible for hydrolyzing the alpha-1,6-linked fucose joined to the reducing-end N-acetylglucosamine of the carbohydrate moieties of glycoproteins.</text>
</comment>
<dbReference type="OrthoDB" id="5526311at2"/>
<dbReference type="GeneID" id="65344141"/>
<feature type="domain" description="Glycoside hydrolase family 29 N-terminal" evidence="7">
    <location>
        <begin position="19"/>
        <end position="354"/>
    </location>
</feature>
<keyword evidence="5" id="KW-0378">Hydrolase</keyword>
<evidence type="ECO:0000313" key="9">
    <source>
        <dbReference type="Proteomes" id="UP000214355"/>
    </source>
</evidence>
<dbReference type="InterPro" id="IPR016286">
    <property type="entry name" value="FUC_metazoa-typ"/>
</dbReference>
<evidence type="ECO:0000259" key="7">
    <source>
        <dbReference type="Pfam" id="PF01120"/>
    </source>
</evidence>
<reference evidence="9" key="1">
    <citation type="submission" date="2016-10" db="EMBL/GenBank/DDBJ databases">
        <authorList>
            <person name="Varghese N."/>
            <person name="Submissions S."/>
        </authorList>
    </citation>
    <scope>NUCLEOTIDE SEQUENCE [LARGE SCALE GENOMIC DNA]</scope>
    <source>
        <strain evidence="9">DSM 10002</strain>
    </source>
</reference>
<dbReference type="InterPro" id="IPR000933">
    <property type="entry name" value="Glyco_hydro_29"/>
</dbReference>
<dbReference type="SUPFAM" id="SSF51445">
    <property type="entry name" value="(Trans)glycosidases"/>
    <property type="match status" value="1"/>
</dbReference>
<keyword evidence="9" id="KW-1185">Reference proteome</keyword>
<protein>
    <recommendedName>
        <fullName evidence="3">alpha-L-fucosidase</fullName>
        <ecNumber evidence="3">3.2.1.51</ecNumber>
    </recommendedName>
</protein>